<organism evidence="2 3">
    <name type="scientific">Pseudomonas maumuensis</name>
    <dbReference type="NCBI Taxonomy" id="2842354"/>
    <lineage>
        <taxon>Bacteria</taxon>
        <taxon>Pseudomonadati</taxon>
        <taxon>Pseudomonadota</taxon>
        <taxon>Gammaproteobacteria</taxon>
        <taxon>Pseudomonadales</taxon>
        <taxon>Pseudomonadaceae</taxon>
        <taxon>Pseudomonas</taxon>
    </lineage>
</organism>
<dbReference type="EMBL" id="CP077077">
    <property type="protein sequence ID" value="QXH57946.1"/>
    <property type="molecule type" value="Genomic_DNA"/>
</dbReference>
<evidence type="ECO:0000313" key="3">
    <source>
        <dbReference type="Proteomes" id="UP000824010"/>
    </source>
</evidence>
<dbReference type="InterPro" id="IPR022385">
    <property type="entry name" value="Rhs_assc_core"/>
</dbReference>
<evidence type="ECO:0000313" key="2">
    <source>
        <dbReference type="EMBL" id="QXH57946.1"/>
    </source>
</evidence>
<accession>A0ABX8NPJ1</accession>
<protein>
    <submittedName>
        <fullName evidence="2">RHS repeat-associated core domain-containing protein</fullName>
    </submittedName>
</protein>
<evidence type="ECO:0000256" key="1">
    <source>
        <dbReference type="SAM" id="MobiDB-lite"/>
    </source>
</evidence>
<feature type="region of interest" description="Disordered" evidence="1">
    <location>
        <begin position="255"/>
        <end position="297"/>
    </location>
</feature>
<gene>
    <name evidence="2" type="ORF">KSS90_07035</name>
</gene>
<feature type="compositionally biased region" description="Polar residues" evidence="1">
    <location>
        <begin position="255"/>
        <end position="266"/>
    </location>
</feature>
<dbReference type="PANTHER" id="PTHR32305">
    <property type="match status" value="1"/>
</dbReference>
<dbReference type="Proteomes" id="UP000824010">
    <property type="component" value="Chromosome"/>
</dbReference>
<dbReference type="NCBIfam" id="TIGR03696">
    <property type="entry name" value="Rhs_assc_core"/>
    <property type="match status" value="1"/>
</dbReference>
<dbReference type="InterPro" id="IPR050708">
    <property type="entry name" value="T6SS_VgrG/RHS"/>
</dbReference>
<feature type="compositionally biased region" description="Polar residues" evidence="1">
    <location>
        <begin position="287"/>
        <end position="297"/>
    </location>
</feature>
<sequence length="297" mass="30988">MAMQNLTLCDQQHSVLASAGAARSYPPYGALPAATGPRLAYCGQAREASTGFYHLGNGYRSYDPCLMRFLSPDVLSPFAKGGINAYAYCAGDPINYQDRSGRVKLPLNWTPSKGSVRGFSDNSSLGVNGSRITYNSTSPILTRAYNSSAEILTVDPSWLPGLTEAWMYGSASAAVGHTLVGLKQMFYNPKAAKANFIAASVNAGAAVMAGIELSMGVSGNVPMSVDKQISYGIGSGLVFGAQVASSSVAAHMSWSKPSASSGQSGDSFEMNELNKGGRSSKAVDGNSEVSTLVRSSN</sequence>
<dbReference type="RefSeq" id="WP_217868763.1">
    <property type="nucleotide sequence ID" value="NZ_CP077077.1"/>
</dbReference>
<name>A0ABX8NPJ1_9PSED</name>
<keyword evidence="3" id="KW-1185">Reference proteome</keyword>
<proteinExistence type="predicted"/>
<reference evidence="2 3" key="1">
    <citation type="journal article" date="2021" name="Microorganisms">
        <title>The Ever-Expanding Pseudomonas Genus: Description of 43 New Species and Partition of the Pseudomonas putida Group.</title>
        <authorList>
            <person name="Girard L."/>
            <person name="Lood C."/>
            <person name="Hofte M."/>
            <person name="Vandamme P."/>
            <person name="Rokni-Zadeh H."/>
            <person name="van Noort V."/>
            <person name="Lavigne R."/>
            <person name="De Mot R."/>
        </authorList>
    </citation>
    <scope>NUCLEOTIDE SEQUENCE [LARGE SCALE GENOMIC DNA]</scope>
    <source>
        <strain evidence="2 3">COW77</strain>
    </source>
</reference>
<dbReference type="PANTHER" id="PTHR32305:SF15">
    <property type="entry name" value="PROTEIN RHSA-RELATED"/>
    <property type="match status" value="1"/>
</dbReference>